<reference evidence="3" key="1">
    <citation type="submission" date="2015-01" db="EMBL/GenBank/DDBJ databases">
        <authorList>
            <consortium name="The Broad Institute Genomics Platform"/>
            <person name="Cuomo C."/>
            <person name="Litvintseva A."/>
            <person name="Chen Y."/>
            <person name="Heitman J."/>
            <person name="Sun S."/>
            <person name="Springer D."/>
            <person name="Dromer F."/>
            <person name="Young S."/>
            <person name="Zeng Q."/>
            <person name="Gargeya S."/>
            <person name="Abouelleil A."/>
            <person name="Alvarado L."/>
            <person name="Chapman S.B."/>
            <person name="Gainer-Dewar J."/>
            <person name="Goldberg J."/>
            <person name="Griggs A."/>
            <person name="Gujja S."/>
            <person name="Hansen M."/>
            <person name="Howarth C."/>
            <person name="Imamovic A."/>
            <person name="Larimer J."/>
            <person name="Murphy C."/>
            <person name="Naylor J."/>
            <person name="Pearson M."/>
            <person name="Priest M."/>
            <person name="Roberts A."/>
            <person name="Saif S."/>
            <person name="Shea T."/>
            <person name="Sykes S."/>
            <person name="Wortman J."/>
            <person name="Nusbaum C."/>
            <person name="Birren B."/>
        </authorList>
    </citation>
    <scope>NUCLEOTIDE SEQUENCE</scope>
    <source>
        <strain evidence="3">IND107</strain>
    </source>
</reference>
<feature type="region of interest" description="Disordered" evidence="1">
    <location>
        <begin position="466"/>
        <end position="486"/>
    </location>
</feature>
<feature type="compositionally biased region" description="Low complexity" evidence="1">
    <location>
        <begin position="93"/>
        <end position="106"/>
    </location>
</feature>
<protein>
    <recommendedName>
        <fullName evidence="2">AAA+ ATPase domain-containing protein</fullName>
    </recommendedName>
</protein>
<accession>A0ABR3BVZ2</accession>
<dbReference type="SMART" id="SM00382">
    <property type="entry name" value="AAA"/>
    <property type="match status" value="1"/>
</dbReference>
<evidence type="ECO:0000313" key="4">
    <source>
        <dbReference type="Proteomes" id="UP000054399"/>
    </source>
</evidence>
<reference evidence="3" key="2">
    <citation type="submission" date="2024-01" db="EMBL/GenBank/DDBJ databases">
        <title>Comparative genomics of Cryptococcus and Kwoniella reveals pathogenesis evolution and contrasting modes of karyotype evolution via chromosome fusion or intercentromeric recombination.</title>
        <authorList>
            <person name="Coelho M.A."/>
            <person name="David-Palma M."/>
            <person name="Shea T."/>
            <person name="Bowers K."/>
            <person name="Mcginley-Smith S."/>
            <person name="Mohammad A.W."/>
            <person name="Gnirke A."/>
            <person name="Yurkov A.M."/>
            <person name="Nowrousian M."/>
            <person name="Sun S."/>
            <person name="Cuomo C.A."/>
            <person name="Heitman J."/>
        </authorList>
    </citation>
    <scope>NUCLEOTIDE SEQUENCE</scope>
    <source>
        <strain evidence="3">IND107</strain>
    </source>
</reference>
<dbReference type="GeneID" id="91989636"/>
<dbReference type="PANTHER" id="PTHR23389">
    <property type="entry name" value="CHROMOSOME TRANSMISSION FIDELITY FACTOR 18"/>
    <property type="match status" value="1"/>
</dbReference>
<dbReference type="EMBL" id="ATAM02000004">
    <property type="protein sequence ID" value="KAL0250597.1"/>
    <property type="molecule type" value="Genomic_DNA"/>
</dbReference>
<feature type="domain" description="AAA+ ATPase" evidence="2">
    <location>
        <begin position="505"/>
        <end position="704"/>
    </location>
</feature>
<comment type="caution">
    <text evidence="3">The sequence shown here is derived from an EMBL/GenBank/DDBJ whole genome shotgun (WGS) entry which is preliminary data.</text>
</comment>
<dbReference type="PANTHER" id="PTHR23389:SF21">
    <property type="entry name" value="ATPASE FAMILY AAA DOMAIN-CONTAINING PROTEIN 5"/>
    <property type="match status" value="1"/>
</dbReference>
<evidence type="ECO:0000313" key="3">
    <source>
        <dbReference type="EMBL" id="KAL0250597.1"/>
    </source>
</evidence>
<dbReference type="Gene3D" id="3.40.50.300">
    <property type="entry name" value="P-loop containing nucleotide triphosphate hydrolases"/>
    <property type="match status" value="1"/>
</dbReference>
<gene>
    <name evidence="3" type="ORF">I308_102780</name>
</gene>
<dbReference type="RefSeq" id="XP_066614784.1">
    <property type="nucleotide sequence ID" value="XM_066757315.1"/>
</dbReference>
<sequence length="988" mass="108282">MVSPPPPRPVHPFFQLSSAQSKRKRQAGLAAGDPTRKGHNTPTSTGQGSKEDTPFRGFKIEYQGNGKQDADETLDSTDDEGEIIFNHASQDPSSSTSIGTFSGGMSPRLKSKRARPSLPASAPLSSQATASWSSTNEVVDLSSDVDDGEDPIPVARSIKRRIAPKATVGSRSMLSKTKPLSGSASWTGSKGINEKEAIEVLESTPSPVRPKALPAPKNLGFGLKTGKAAHPFFSQAHFQSGHGTPTLLQEDSAPVLNEAAGVMGTATVPIGLIEQPSKVHSFFSMNTLDREKGKLKSGWGNEEREAPLPMGQWPNHVGGYVTPASERRWMGKRRESAPAVKDDGFWEGVVTRASTPVYPGVKLKAYEIPIFPHIAKHPSFLSIPSKRSSSSSNRALWSDRYRPLRASEVIGNEVEATYLRDWLSALAVGGQHGRGSKVVRQVIKKPKSALIDGFIVDDLGLYGEAPNSEVDGQDEHPHLEDLPDPPISHDLNARPNDYRSLASRLANTILLTGPTGSGKTAAVYAAAHELGWEVFEVYVGMGKRTGANLMKWVGELGKNHTVLQQDDKLQKVIDDNEKKRKSKAKEKGLSSFFDKGSFKSSKVSSSQGLANDPIDIESNDEGDKILVNEDAIISEGESGIRFKESLLLIDEADILFEEEGSFWPAVIALASESRRPIVLTCNDHQRIPKAQLPLQAVLQFHPIPSFIALPFLQAISSQESQLCKKPCSPCLETIFREAIHQTSEKDVLSDQCLPPNGHERIPFFDLRQAMMQLQLGLTGQIPQMGCAKKHETREEDKNKDDLQLMAQKMEVISFSDAFIDVRPRVLMELYDVDKLQTTSDEELEVAGLLKPEMGETYPILAMIDRSSEIADSLVQAVGGHLSPFGDLGLARAKYIRSVLSLLDPLTPLSEPLLPHSSLFIHTLPTIQSILSADDIFETLEQQAVDRGEERINPKTGKPMRRGAEYTYTRYWDLEGAEDEARGISRLIW</sequence>
<feature type="compositionally biased region" description="Pro residues" evidence="1">
    <location>
        <begin position="1"/>
        <end position="10"/>
    </location>
</feature>
<feature type="compositionally biased region" description="Acidic residues" evidence="1">
    <location>
        <begin position="71"/>
        <end position="82"/>
    </location>
</feature>
<evidence type="ECO:0000259" key="2">
    <source>
        <dbReference type="SMART" id="SM00382"/>
    </source>
</evidence>
<dbReference type="InterPro" id="IPR003593">
    <property type="entry name" value="AAA+_ATPase"/>
</dbReference>
<evidence type="ECO:0000256" key="1">
    <source>
        <dbReference type="SAM" id="MobiDB-lite"/>
    </source>
</evidence>
<name>A0ABR3BVZ2_9TREE</name>
<feature type="region of interest" description="Disordered" evidence="1">
    <location>
        <begin position="1"/>
        <end position="136"/>
    </location>
</feature>
<dbReference type="Proteomes" id="UP000054399">
    <property type="component" value="Unassembled WGS sequence"/>
</dbReference>
<feature type="region of interest" description="Disordered" evidence="1">
    <location>
        <begin position="169"/>
        <end position="188"/>
    </location>
</feature>
<feature type="compositionally biased region" description="Low complexity" evidence="1">
    <location>
        <begin position="116"/>
        <end position="131"/>
    </location>
</feature>
<dbReference type="SUPFAM" id="SSF52540">
    <property type="entry name" value="P-loop containing nucleoside triphosphate hydrolases"/>
    <property type="match status" value="1"/>
</dbReference>
<keyword evidence="4" id="KW-1185">Reference proteome</keyword>
<organism evidence="3 4">
    <name type="scientific">Cryptococcus tetragattii IND107</name>
    <dbReference type="NCBI Taxonomy" id="1296105"/>
    <lineage>
        <taxon>Eukaryota</taxon>
        <taxon>Fungi</taxon>
        <taxon>Dikarya</taxon>
        <taxon>Basidiomycota</taxon>
        <taxon>Agaricomycotina</taxon>
        <taxon>Tremellomycetes</taxon>
        <taxon>Tremellales</taxon>
        <taxon>Cryptococcaceae</taxon>
        <taxon>Cryptococcus</taxon>
        <taxon>Cryptococcus gattii species complex</taxon>
    </lineage>
</organism>
<dbReference type="InterPro" id="IPR027417">
    <property type="entry name" value="P-loop_NTPase"/>
</dbReference>
<proteinExistence type="predicted"/>